<feature type="region of interest" description="Disordered" evidence="5">
    <location>
        <begin position="1160"/>
        <end position="1186"/>
    </location>
</feature>
<reference evidence="6 7" key="1">
    <citation type="journal article" date="2017" name="Int. J. Parasitol.">
        <title>The genome of the protozoan parasite Cystoisospora suis and a reverse vaccinology approach to identify vaccine candidates.</title>
        <authorList>
            <person name="Palmieri N."/>
            <person name="Shrestha A."/>
            <person name="Ruttkowski B."/>
            <person name="Beck T."/>
            <person name="Vogl C."/>
            <person name="Tomley F."/>
            <person name="Blake D.P."/>
            <person name="Joachim A."/>
        </authorList>
    </citation>
    <scope>NUCLEOTIDE SEQUENCE [LARGE SCALE GENOMIC DNA]</scope>
    <source>
        <strain evidence="6 7">Wien I</strain>
    </source>
</reference>
<feature type="region of interest" description="Disordered" evidence="5">
    <location>
        <begin position="665"/>
        <end position="717"/>
    </location>
</feature>
<dbReference type="EMBL" id="MIGC01002258">
    <property type="protein sequence ID" value="PHJ21414.1"/>
    <property type="molecule type" value="Genomic_DNA"/>
</dbReference>
<dbReference type="InterPro" id="IPR029063">
    <property type="entry name" value="SAM-dependent_MTases_sf"/>
</dbReference>
<dbReference type="Proteomes" id="UP000221165">
    <property type="component" value="Unassembled WGS sequence"/>
</dbReference>
<feature type="region of interest" description="Disordered" evidence="5">
    <location>
        <begin position="390"/>
        <end position="432"/>
    </location>
</feature>
<evidence type="ECO:0000313" key="7">
    <source>
        <dbReference type="Proteomes" id="UP000221165"/>
    </source>
</evidence>
<evidence type="ECO:0000256" key="3">
    <source>
        <dbReference type="ARBA" id="ARBA00022679"/>
    </source>
</evidence>
<evidence type="ECO:0000256" key="1">
    <source>
        <dbReference type="ARBA" id="ARBA00010396"/>
    </source>
</evidence>
<feature type="region of interest" description="Disordered" evidence="5">
    <location>
        <begin position="594"/>
        <end position="640"/>
    </location>
</feature>
<dbReference type="VEuPathDB" id="ToxoDB:CSUI_004737"/>
<accession>A0A2C6L024</accession>
<dbReference type="GO" id="GO:0070475">
    <property type="term" value="P:rRNA base methylation"/>
    <property type="evidence" value="ECO:0007669"/>
    <property type="project" value="TreeGrafter"/>
</dbReference>
<keyword evidence="7" id="KW-1185">Reference proteome</keyword>
<dbReference type="Gene3D" id="1.10.150.170">
    <property type="entry name" value="Putative methyltransferase TM0872, insert domain"/>
    <property type="match status" value="1"/>
</dbReference>
<comment type="similarity">
    <text evidence="1">Belongs to the methyltransferase superfamily. RsmH family.</text>
</comment>
<feature type="compositionally biased region" description="Basic and acidic residues" evidence="5">
    <location>
        <begin position="473"/>
        <end position="494"/>
    </location>
</feature>
<dbReference type="GO" id="GO:0071424">
    <property type="term" value="F:rRNA (cytosine-N4-)-methyltransferase activity"/>
    <property type="evidence" value="ECO:0007669"/>
    <property type="project" value="TreeGrafter"/>
</dbReference>
<evidence type="ECO:0000256" key="2">
    <source>
        <dbReference type="ARBA" id="ARBA00022603"/>
    </source>
</evidence>
<dbReference type="PANTHER" id="PTHR11265:SF0">
    <property type="entry name" value="12S RRNA N4-METHYLCYTIDINE METHYLTRANSFERASE"/>
    <property type="match status" value="1"/>
</dbReference>
<dbReference type="HAMAP" id="MF_01007">
    <property type="entry name" value="16SrRNA_methyltr_H"/>
    <property type="match status" value="1"/>
</dbReference>
<protein>
    <submittedName>
        <fullName evidence="6">Methylase family protein</fullName>
    </submittedName>
</protein>
<feature type="compositionally biased region" description="Basic and acidic residues" evidence="5">
    <location>
        <begin position="596"/>
        <end position="632"/>
    </location>
</feature>
<evidence type="ECO:0000256" key="5">
    <source>
        <dbReference type="SAM" id="MobiDB-lite"/>
    </source>
</evidence>
<comment type="caution">
    <text evidence="6">The sequence shown here is derived from an EMBL/GenBank/DDBJ whole genome shotgun (WGS) entry which is preliminary data.</text>
</comment>
<dbReference type="OrthoDB" id="330189at2759"/>
<dbReference type="RefSeq" id="XP_067923097.1">
    <property type="nucleotide sequence ID" value="XM_068064922.1"/>
</dbReference>
<dbReference type="GO" id="GO:0005737">
    <property type="term" value="C:cytoplasm"/>
    <property type="evidence" value="ECO:0007669"/>
    <property type="project" value="TreeGrafter"/>
</dbReference>
<dbReference type="SUPFAM" id="SSF53335">
    <property type="entry name" value="S-adenosyl-L-methionine-dependent methyltransferases"/>
    <property type="match status" value="2"/>
</dbReference>
<dbReference type="Pfam" id="PF01795">
    <property type="entry name" value="Methyltransf_5"/>
    <property type="match status" value="3"/>
</dbReference>
<evidence type="ECO:0000256" key="4">
    <source>
        <dbReference type="ARBA" id="ARBA00022691"/>
    </source>
</evidence>
<keyword evidence="3" id="KW-0808">Transferase</keyword>
<feature type="compositionally biased region" description="Basic and acidic residues" evidence="5">
    <location>
        <begin position="395"/>
        <end position="405"/>
    </location>
</feature>
<feature type="region of interest" description="Disordered" evidence="5">
    <location>
        <begin position="473"/>
        <end position="508"/>
    </location>
</feature>
<feature type="compositionally biased region" description="Low complexity" evidence="5">
    <location>
        <begin position="495"/>
        <end position="508"/>
    </location>
</feature>
<proteinExistence type="inferred from homology"/>
<dbReference type="SUPFAM" id="SSF81799">
    <property type="entry name" value="Putative methyltransferase TM0872, insert domain"/>
    <property type="match status" value="1"/>
</dbReference>
<keyword evidence="4" id="KW-0949">S-adenosyl-L-methionine</keyword>
<feature type="compositionally biased region" description="Basic and acidic residues" evidence="5">
    <location>
        <begin position="707"/>
        <end position="717"/>
    </location>
</feature>
<dbReference type="PANTHER" id="PTHR11265">
    <property type="entry name" value="S-ADENOSYL-METHYLTRANSFERASE MRAW"/>
    <property type="match status" value="1"/>
</dbReference>
<organism evidence="6 7">
    <name type="scientific">Cystoisospora suis</name>
    <dbReference type="NCBI Taxonomy" id="483139"/>
    <lineage>
        <taxon>Eukaryota</taxon>
        <taxon>Sar</taxon>
        <taxon>Alveolata</taxon>
        <taxon>Apicomplexa</taxon>
        <taxon>Conoidasida</taxon>
        <taxon>Coccidia</taxon>
        <taxon>Eucoccidiorida</taxon>
        <taxon>Eimeriorina</taxon>
        <taxon>Sarcocystidae</taxon>
        <taxon>Cystoisospora</taxon>
    </lineage>
</organism>
<gene>
    <name evidence="6" type="ORF">CSUI_004737</name>
</gene>
<sequence length="1259" mass="140669">MEKPVPSTPSSLFSPFAVSVLLSTSPYPFLHPTIPGEADEKNSSVFPAPHRRSGFILTAERGESFVFPSSSPGSAEVLSALEAIMYVHRRSLNVKNCVTSLIFQLVFSSERIFSNHYIYKRRWLLTASTLISSATLLVFTLEAVGLCTRTQGGTYLLASRFLIWSRSCCMQRYLHREDRTKRCWKRCLSFQLSNCHLERRKIVSGLRWDSIISPLAFCWNVSSPRQRGGFSSQQTDARSFSVLLHAPESRRIQADVSPRRKTGSSRVSYAQQRNSGDRLVYGERLFFRQGLLSGVLTRERHERQENRSRLFGRLRRLVERHDRRHHHNLQERCEEQFPVFLFSRDQQPILAGKASLHPTRSPSSLVSFSYSKDEQNRFFSSLASTHACSGKRPAWKLDGERKTSHDGALQSDESSTLTKGEERGSDMRNLNGRRKCKDGLRLVEDDEVRSDYLGAKILEGRRGETTARCMLTRGEEQQRRVKTPVEGEKERERSSACSSSDSSLLPSSRRYHEHIPVMKDKTTNLLITKPNGFYVDCTAGGGGHSSAIWRAIAPFGGRLLSIDVDGEAVEATRARMMHLSLSEPCCQRSFPTSLAIEKEGEKRTGTEASTHELHSREDKKPHSVKTDKEQLHSHKQRAGKGGVLWENKEDNGYCFLRGLKQEGNTKGSEGIKPLNGGDCHGDSAVEPICSPGKRLTGSLSQQSSSDIKQDGSHEDLENKKVKIDSSWADTATTLDKSEVSNMKRHYYCPSRQPSFAVLQVSFADLPTAVGRAMKLWSVSSGEAVSESFDSGNLRGTVDGMLADLGVSTHQLSAPYRGFSYSLTCPLDMRFAAEASRQTCETTTAALELLPLTSNEASVCLDDAVEKSSVGLRCKQDNQEQLINPQSKGRRPESAGSLLTTGLALHGAEEQRGGCTGDAKEESSGLTAAEVVNQLPRESLEAIFRELGEEPLARRLAEAIVRHRESQGPLQTTGELRELVEACCRYRNPQFLVKTCSRVFQALRIYVNQEFEAIDRLISHAEMLLKPGGRLAILSYHSLEDRLIKQRLFFRGSGQTTQMGATGRSGSYFPGTSAVMRSRGRRSKSFDDSGDCHRKAYARGIHPVGEEWDDGINSRILDSLGSSVGADFPLSCQVRGRPRLSFLSGQHQHDGTSRKLWKAVNKKPLQADEEEVQSNRSRRHYKENNDRPSVDSVNALLWHYPSFAGNTAVGDRLTGTAEEQRGRQKCGRESAERKRVCFLVASTNEDERKCINGKDEETRF</sequence>
<dbReference type="AlphaFoldDB" id="A0A2C6L024"/>
<evidence type="ECO:0000313" key="6">
    <source>
        <dbReference type="EMBL" id="PHJ21414.1"/>
    </source>
</evidence>
<dbReference type="Gene3D" id="3.40.50.150">
    <property type="entry name" value="Vaccinia Virus protein VP39"/>
    <property type="match status" value="1"/>
</dbReference>
<feature type="compositionally biased region" description="Polar residues" evidence="5">
    <location>
        <begin position="697"/>
        <end position="706"/>
    </location>
</feature>
<dbReference type="InterPro" id="IPR023397">
    <property type="entry name" value="SAM-dep_MeTrfase_MraW_recog"/>
</dbReference>
<keyword evidence="2 6" id="KW-0489">Methyltransferase</keyword>
<name>A0A2C6L024_9APIC</name>
<dbReference type="InterPro" id="IPR002903">
    <property type="entry name" value="RsmH"/>
</dbReference>
<dbReference type="GeneID" id="94428133"/>